<dbReference type="PANTHER" id="PTHR34148:SF1">
    <property type="entry name" value="ADENOSYLCOBINAMIDE-GDP RIBAZOLETRANSFERASE"/>
    <property type="match status" value="1"/>
</dbReference>
<feature type="transmembrane region" description="Helical" evidence="19">
    <location>
        <begin position="197"/>
        <end position="215"/>
    </location>
</feature>
<keyword evidence="12 19" id="KW-1133">Transmembrane helix</keyword>
<dbReference type="OrthoDB" id="9794626at2"/>
<comment type="catalytic activity">
    <reaction evidence="17 19">
        <text>alpha-ribazole + adenosylcob(III)inamide-GDP = adenosylcob(III)alamin + GMP + H(+)</text>
        <dbReference type="Rhea" id="RHEA:16049"/>
        <dbReference type="ChEBI" id="CHEBI:10329"/>
        <dbReference type="ChEBI" id="CHEBI:15378"/>
        <dbReference type="ChEBI" id="CHEBI:18408"/>
        <dbReference type="ChEBI" id="CHEBI:58115"/>
        <dbReference type="ChEBI" id="CHEBI:60487"/>
        <dbReference type="EC" id="2.7.8.26"/>
    </reaction>
</comment>
<keyword evidence="8 19" id="KW-0169">Cobalamin biosynthesis</keyword>
<evidence type="ECO:0000256" key="17">
    <source>
        <dbReference type="ARBA" id="ARBA00048623"/>
    </source>
</evidence>
<reference evidence="20 21" key="1">
    <citation type="journal article" date="2010" name="Stand. Genomic Sci.">
        <title>Complete genome sequence of Ilyobacter polytropus type strain (CuHbu1).</title>
        <authorList>
            <person name="Sikorski J."/>
            <person name="Chertkov O."/>
            <person name="Lapidus A."/>
            <person name="Nolan M."/>
            <person name="Lucas S."/>
            <person name="Del Rio T.G."/>
            <person name="Tice H."/>
            <person name="Cheng J.F."/>
            <person name="Tapia R."/>
            <person name="Han C."/>
            <person name="Goodwin L."/>
            <person name="Pitluck S."/>
            <person name="Liolios K."/>
            <person name="Ivanova N."/>
            <person name="Mavromatis K."/>
            <person name="Mikhailova N."/>
            <person name="Pati A."/>
            <person name="Chen A."/>
            <person name="Palaniappan K."/>
            <person name="Land M."/>
            <person name="Hauser L."/>
            <person name="Chang Y.J."/>
            <person name="Jeffries C.D."/>
            <person name="Brambilla E."/>
            <person name="Yasawong M."/>
            <person name="Rohde M."/>
            <person name="Pukall R."/>
            <person name="Spring S."/>
            <person name="Goker M."/>
            <person name="Woyke T."/>
            <person name="Bristow J."/>
            <person name="Eisen J.A."/>
            <person name="Markowitz V."/>
            <person name="Hugenholtz P."/>
            <person name="Kyrpides N.C."/>
            <person name="Klenk H.P."/>
        </authorList>
    </citation>
    <scope>NUCLEOTIDE SEQUENCE [LARGE SCALE GENOMIC DNA]</scope>
    <source>
        <strain evidence="21">ATCC 51220 / DSM 2926 / LMG 16218 / CuHBu1</strain>
    </source>
</reference>
<protein>
    <recommendedName>
        <fullName evidence="6 19">Adenosylcobinamide-GDP ribazoletransferase</fullName>
        <ecNumber evidence="5 19">2.7.8.26</ecNumber>
    </recommendedName>
    <alternativeName>
        <fullName evidence="16 19">Cobalamin synthase</fullName>
    </alternativeName>
    <alternativeName>
        <fullName evidence="15 19">Cobalamin-5'-phosphate synthase</fullName>
    </alternativeName>
</protein>
<dbReference type="KEGG" id="ipo:Ilyop_0512"/>
<evidence type="ECO:0000256" key="16">
    <source>
        <dbReference type="ARBA" id="ARBA00032853"/>
    </source>
</evidence>
<evidence type="ECO:0000256" key="7">
    <source>
        <dbReference type="ARBA" id="ARBA00022475"/>
    </source>
</evidence>
<evidence type="ECO:0000256" key="14">
    <source>
        <dbReference type="ARBA" id="ARBA00025228"/>
    </source>
</evidence>
<feature type="transmembrane region" description="Helical" evidence="19">
    <location>
        <begin position="59"/>
        <end position="79"/>
    </location>
</feature>
<keyword evidence="10 19" id="KW-0812">Transmembrane</keyword>
<gene>
    <name evidence="19" type="primary">cobS</name>
    <name evidence="20" type="ordered locus">Ilyop_0512</name>
</gene>
<dbReference type="GO" id="GO:0008818">
    <property type="term" value="F:cobalamin 5'-phosphate synthase activity"/>
    <property type="evidence" value="ECO:0007669"/>
    <property type="project" value="UniProtKB-UniRule"/>
</dbReference>
<evidence type="ECO:0000256" key="8">
    <source>
        <dbReference type="ARBA" id="ARBA00022573"/>
    </source>
</evidence>
<dbReference type="GO" id="GO:0009236">
    <property type="term" value="P:cobalamin biosynthetic process"/>
    <property type="evidence" value="ECO:0007669"/>
    <property type="project" value="UniProtKB-UniRule"/>
</dbReference>
<feature type="transmembrane region" description="Helical" evidence="19">
    <location>
        <begin position="112"/>
        <end position="137"/>
    </location>
</feature>
<keyword evidence="7 19" id="KW-1003">Cell membrane</keyword>
<proteinExistence type="inferred from homology"/>
<name>E3H610_ILYPC</name>
<organism evidence="20 21">
    <name type="scientific">Ilyobacter polytropus (strain ATCC 51220 / DSM 2926 / LMG 16218 / CuHBu1)</name>
    <dbReference type="NCBI Taxonomy" id="572544"/>
    <lineage>
        <taxon>Bacteria</taxon>
        <taxon>Fusobacteriati</taxon>
        <taxon>Fusobacteriota</taxon>
        <taxon>Fusobacteriia</taxon>
        <taxon>Fusobacteriales</taxon>
        <taxon>Fusobacteriaceae</taxon>
        <taxon>Ilyobacter</taxon>
    </lineage>
</organism>
<keyword evidence="9 19" id="KW-0808">Transferase</keyword>
<evidence type="ECO:0000256" key="2">
    <source>
        <dbReference type="ARBA" id="ARBA00004651"/>
    </source>
</evidence>
<dbReference type="UniPathway" id="UPA00148">
    <property type="reaction ID" value="UER00238"/>
</dbReference>
<feature type="transmembrane region" description="Helical" evidence="19">
    <location>
        <begin position="31"/>
        <end position="52"/>
    </location>
</feature>
<evidence type="ECO:0000256" key="5">
    <source>
        <dbReference type="ARBA" id="ARBA00013200"/>
    </source>
</evidence>
<evidence type="ECO:0000313" key="21">
    <source>
        <dbReference type="Proteomes" id="UP000006875"/>
    </source>
</evidence>
<evidence type="ECO:0000256" key="19">
    <source>
        <dbReference type="HAMAP-Rule" id="MF_00719"/>
    </source>
</evidence>
<comment type="catalytic activity">
    <reaction evidence="18 19">
        <text>alpha-ribazole 5'-phosphate + adenosylcob(III)inamide-GDP = adenosylcob(III)alamin 5'-phosphate + GMP + H(+)</text>
        <dbReference type="Rhea" id="RHEA:23560"/>
        <dbReference type="ChEBI" id="CHEBI:15378"/>
        <dbReference type="ChEBI" id="CHEBI:57918"/>
        <dbReference type="ChEBI" id="CHEBI:58115"/>
        <dbReference type="ChEBI" id="CHEBI:60487"/>
        <dbReference type="ChEBI" id="CHEBI:60493"/>
        <dbReference type="EC" id="2.7.8.26"/>
    </reaction>
</comment>
<dbReference type="PANTHER" id="PTHR34148">
    <property type="entry name" value="ADENOSYLCOBINAMIDE-GDP RIBAZOLETRANSFERASE"/>
    <property type="match status" value="1"/>
</dbReference>
<evidence type="ECO:0000256" key="1">
    <source>
        <dbReference type="ARBA" id="ARBA00001946"/>
    </source>
</evidence>
<evidence type="ECO:0000256" key="12">
    <source>
        <dbReference type="ARBA" id="ARBA00022989"/>
    </source>
</evidence>
<dbReference type="STRING" id="572544.Ilyop_0512"/>
<keyword evidence="11 19" id="KW-0460">Magnesium</keyword>
<dbReference type="EC" id="2.7.8.26" evidence="5 19"/>
<evidence type="ECO:0000256" key="6">
    <source>
        <dbReference type="ARBA" id="ARBA00015850"/>
    </source>
</evidence>
<evidence type="ECO:0000313" key="20">
    <source>
        <dbReference type="EMBL" id="ADO82300.1"/>
    </source>
</evidence>
<dbReference type="HAMAP" id="MF_00719">
    <property type="entry name" value="CobS"/>
    <property type="match status" value="1"/>
</dbReference>
<sequence>MKGILLLFQFMTRLPIPVKVEYDADEVGKSMKFFPVVGVIIGGILWGAYLVLSKYINNPYAIASLVVLLEIILTGGLHLDGLADTFDGIFSYRSKHRMLEIMKDSRLGSNGALALIIYFILKISLIVEVGFAIILIMPVIARLNSVLNAAIGPYARATGMGKSIVEHTNAIGVLISTVLTSLYVYFIGWHFGEFELGLRLLAIIPLVMLPGAYFAKLMDRKIGGVTGDTLGAVLEMTEILVIFFAAIIL</sequence>
<evidence type="ECO:0000256" key="3">
    <source>
        <dbReference type="ARBA" id="ARBA00004663"/>
    </source>
</evidence>
<comment type="subcellular location">
    <subcellularLocation>
        <location evidence="19">Cell inner membrane</location>
        <topology evidence="19">Multi-pass membrane protein</topology>
    </subcellularLocation>
    <subcellularLocation>
        <location evidence="2">Cell membrane</location>
        <topology evidence="2">Multi-pass membrane protein</topology>
    </subcellularLocation>
</comment>
<evidence type="ECO:0000256" key="13">
    <source>
        <dbReference type="ARBA" id="ARBA00023136"/>
    </source>
</evidence>
<keyword evidence="13 19" id="KW-0472">Membrane</keyword>
<dbReference type="HOGENOM" id="CLU_057426_1_2_0"/>
<dbReference type="GO" id="GO:0051073">
    <property type="term" value="F:adenosylcobinamide-GDP ribazoletransferase activity"/>
    <property type="evidence" value="ECO:0007669"/>
    <property type="project" value="UniProtKB-UniRule"/>
</dbReference>
<evidence type="ECO:0000256" key="18">
    <source>
        <dbReference type="ARBA" id="ARBA00049504"/>
    </source>
</evidence>
<evidence type="ECO:0000256" key="15">
    <source>
        <dbReference type="ARBA" id="ARBA00032605"/>
    </source>
</evidence>
<dbReference type="eggNOG" id="COG0368">
    <property type="taxonomic scope" value="Bacteria"/>
</dbReference>
<keyword evidence="19" id="KW-0997">Cell inner membrane</keyword>
<evidence type="ECO:0000256" key="10">
    <source>
        <dbReference type="ARBA" id="ARBA00022692"/>
    </source>
</evidence>
<comment type="pathway">
    <text evidence="3 19">Cofactor biosynthesis; adenosylcobalamin biosynthesis; adenosylcobalamin from cob(II)yrinate a,c-diamide: step 7/7.</text>
</comment>
<dbReference type="Pfam" id="PF02654">
    <property type="entry name" value="CobS"/>
    <property type="match status" value="1"/>
</dbReference>
<keyword evidence="21" id="KW-1185">Reference proteome</keyword>
<dbReference type="EMBL" id="CP002281">
    <property type="protein sequence ID" value="ADO82300.1"/>
    <property type="molecule type" value="Genomic_DNA"/>
</dbReference>
<comment type="function">
    <text evidence="14 19">Joins adenosylcobinamide-GDP and alpha-ribazole to generate adenosylcobalamin (Ado-cobalamin). Also synthesizes adenosylcobalamin 5'-phosphate from adenosylcobinamide-GDP and alpha-ribazole 5'-phosphate.</text>
</comment>
<dbReference type="InterPro" id="IPR003805">
    <property type="entry name" value="CobS"/>
</dbReference>
<feature type="transmembrane region" description="Helical" evidence="19">
    <location>
        <begin position="227"/>
        <end position="248"/>
    </location>
</feature>
<feature type="transmembrane region" description="Helical" evidence="19">
    <location>
        <begin position="170"/>
        <end position="191"/>
    </location>
</feature>
<evidence type="ECO:0000256" key="9">
    <source>
        <dbReference type="ARBA" id="ARBA00022679"/>
    </source>
</evidence>
<comment type="similarity">
    <text evidence="4 19">Belongs to the CobS family.</text>
</comment>
<accession>E3H610</accession>
<dbReference type="NCBIfam" id="TIGR00317">
    <property type="entry name" value="cobS"/>
    <property type="match status" value="1"/>
</dbReference>
<comment type="cofactor">
    <cofactor evidence="1 19">
        <name>Mg(2+)</name>
        <dbReference type="ChEBI" id="CHEBI:18420"/>
    </cofactor>
</comment>
<dbReference type="GO" id="GO:0005886">
    <property type="term" value="C:plasma membrane"/>
    <property type="evidence" value="ECO:0007669"/>
    <property type="project" value="UniProtKB-SubCell"/>
</dbReference>
<dbReference type="Proteomes" id="UP000006875">
    <property type="component" value="Chromosome"/>
</dbReference>
<evidence type="ECO:0000256" key="4">
    <source>
        <dbReference type="ARBA" id="ARBA00010561"/>
    </source>
</evidence>
<dbReference type="AlphaFoldDB" id="E3H610"/>
<dbReference type="RefSeq" id="WP_013386970.1">
    <property type="nucleotide sequence ID" value="NC_014632.1"/>
</dbReference>
<evidence type="ECO:0000256" key="11">
    <source>
        <dbReference type="ARBA" id="ARBA00022842"/>
    </source>
</evidence>